<keyword evidence="1" id="KW-1003">Cell membrane</keyword>
<dbReference type="GO" id="GO:0016853">
    <property type="term" value="F:isomerase activity"/>
    <property type="evidence" value="ECO:0007669"/>
    <property type="project" value="UniProtKB-KW"/>
</dbReference>
<dbReference type="RefSeq" id="WP_220748402.1">
    <property type="nucleotide sequence ID" value="NZ_BPFH01000002.1"/>
</dbReference>
<accession>A0ABQ4NKG4</accession>
<evidence type="ECO:0000313" key="9">
    <source>
        <dbReference type="Proteomes" id="UP000786693"/>
    </source>
</evidence>
<comment type="caution">
    <text evidence="8">The sequence shown here is derived from an EMBL/GenBank/DDBJ whole genome shotgun (WGS) entry which is preliminary data.</text>
</comment>
<gene>
    <name evidence="8" type="ORF">JANAI62_15330</name>
</gene>
<protein>
    <submittedName>
        <fullName evidence="8">Phosphoribosylanthranilate isomerase</fullName>
    </submittedName>
</protein>
<dbReference type="Proteomes" id="UP000786693">
    <property type="component" value="Unassembled WGS sequence"/>
</dbReference>
<evidence type="ECO:0000256" key="6">
    <source>
        <dbReference type="SAM" id="Phobius"/>
    </source>
</evidence>
<feature type="coiled-coil region" evidence="5">
    <location>
        <begin position="73"/>
        <end position="100"/>
    </location>
</feature>
<evidence type="ECO:0000256" key="2">
    <source>
        <dbReference type="ARBA" id="ARBA00022692"/>
    </source>
</evidence>
<evidence type="ECO:0000256" key="1">
    <source>
        <dbReference type="ARBA" id="ARBA00022475"/>
    </source>
</evidence>
<keyword evidence="5" id="KW-0175">Coiled coil</keyword>
<dbReference type="InterPro" id="IPR010445">
    <property type="entry name" value="LapA_dom"/>
</dbReference>
<keyword evidence="8" id="KW-0413">Isomerase</keyword>
<evidence type="ECO:0000313" key="8">
    <source>
        <dbReference type="EMBL" id="GIT94910.1"/>
    </source>
</evidence>
<keyword evidence="2 6" id="KW-0812">Transmembrane</keyword>
<sequence length="114" mass="12813">MAFIRYIFLGLVAIVLLVLSLANRSEVTLRLLPQDLGLQFDADWVITLPLFVVIFLSVGLGLMVGFTWEWLREHKHRAEANAQRAAKEKLEKKLAKSEAAAPQDDVLAILETAR</sequence>
<organism evidence="8 9">
    <name type="scientific">Jannaschia pagri</name>
    <dbReference type="NCBI Taxonomy" id="2829797"/>
    <lineage>
        <taxon>Bacteria</taxon>
        <taxon>Pseudomonadati</taxon>
        <taxon>Pseudomonadota</taxon>
        <taxon>Alphaproteobacteria</taxon>
        <taxon>Rhodobacterales</taxon>
        <taxon>Roseobacteraceae</taxon>
        <taxon>Jannaschia</taxon>
    </lineage>
</organism>
<evidence type="ECO:0000256" key="5">
    <source>
        <dbReference type="SAM" id="Coils"/>
    </source>
</evidence>
<evidence type="ECO:0000259" key="7">
    <source>
        <dbReference type="Pfam" id="PF06305"/>
    </source>
</evidence>
<keyword evidence="3 6" id="KW-1133">Transmembrane helix</keyword>
<name>A0ABQ4NKG4_9RHOB</name>
<evidence type="ECO:0000256" key="3">
    <source>
        <dbReference type="ARBA" id="ARBA00022989"/>
    </source>
</evidence>
<evidence type="ECO:0000256" key="4">
    <source>
        <dbReference type="ARBA" id="ARBA00023136"/>
    </source>
</evidence>
<dbReference type="EMBL" id="BPFH01000002">
    <property type="protein sequence ID" value="GIT94910.1"/>
    <property type="molecule type" value="Genomic_DNA"/>
</dbReference>
<dbReference type="Pfam" id="PF06305">
    <property type="entry name" value="LapA_dom"/>
    <property type="match status" value="1"/>
</dbReference>
<reference evidence="8 9" key="1">
    <citation type="submission" date="2021-05" db="EMBL/GenBank/DDBJ databases">
        <title>Bacteria Genome sequencing.</title>
        <authorList>
            <person name="Takabe Y."/>
            <person name="Nakajima Y."/>
            <person name="Suzuki S."/>
            <person name="Shiozaki T."/>
        </authorList>
    </citation>
    <scope>NUCLEOTIDE SEQUENCE [LARGE SCALE GENOMIC DNA]</scope>
    <source>
        <strain evidence="8 9">AI_62</strain>
    </source>
</reference>
<keyword evidence="9" id="KW-1185">Reference proteome</keyword>
<feature type="transmembrane region" description="Helical" evidence="6">
    <location>
        <begin position="48"/>
        <end position="68"/>
    </location>
</feature>
<proteinExistence type="predicted"/>
<keyword evidence="4 6" id="KW-0472">Membrane</keyword>
<feature type="domain" description="Lipopolysaccharide assembly protein A" evidence="7">
    <location>
        <begin position="26"/>
        <end position="94"/>
    </location>
</feature>